<accession>V2WNY1</accession>
<proteinExistence type="predicted"/>
<sequence>MKQSEKKKYIDPMADILETNGLAINARENNDRVQKTVRFNKPDKEERLFDKVELIERAPLPKNQAIEQGTSHLKHSGQKNKEILRKRDNSIDMTIMTVEEEILDKYLKLEVNIPLGEMLKISPAVRKLLARKCRFRNIKQRSAKEFYKQLSRAQALALSNEILEDLDKADFVIDVESIVEADEELAQTFLEVLEVEQNGMPARTVVQRDVIDTYLNDISEDQRSKVIIVASQSENLRCVYVKQNGHPDEIEGILDPGSMILCIDKKEAVGRGITWDPSTCIHMQSANGSL</sequence>
<dbReference type="EMBL" id="AWSO01002157">
    <property type="protein sequence ID" value="ESK81930.1"/>
    <property type="molecule type" value="Genomic_DNA"/>
</dbReference>
<comment type="caution">
    <text evidence="1">The sequence shown here is derived from an EMBL/GenBank/DDBJ whole genome shotgun (WGS) entry which is preliminary data.</text>
</comment>
<keyword evidence="2" id="KW-1185">Reference proteome</keyword>
<evidence type="ECO:0000313" key="2">
    <source>
        <dbReference type="Proteomes" id="UP000017559"/>
    </source>
</evidence>
<evidence type="ECO:0000313" key="1">
    <source>
        <dbReference type="EMBL" id="ESK81930.1"/>
    </source>
</evidence>
<dbReference type="Proteomes" id="UP000017559">
    <property type="component" value="Unassembled WGS sequence"/>
</dbReference>
<reference evidence="1 2" key="1">
    <citation type="journal article" date="2014" name="BMC Genomics">
        <title>Genome and secretome analysis of the hemibiotrophic fungal pathogen, Moniliophthora roreri, which causes frosty pod rot disease of cacao: mechanisms of the biotrophic and necrotrophic phases.</title>
        <authorList>
            <person name="Meinhardt L.W."/>
            <person name="Costa G.G.L."/>
            <person name="Thomazella D.P.T."/>
            <person name="Teixeira P.J.P.L."/>
            <person name="Carazzolle M.F."/>
            <person name="Schuster S.C."/>
            <person name="Carlson J.E."/>
            <person name="Guiltinan M.J."/>
            <person name="Mieczkowski P."/>
            <person name="Farmer A."/>
            <person name="Ramaraj T."/>
            <person name="Crozier J."/>
            <person name="Davis R.E."/>
            <person name="Shao J."/>
            <person name="Melnick R.L."/>
            <person name="Pereira G.A.G."/>
            <person name="Bailey B.A."/>
        </authorList>
    </citation>
    <scope>NUCLEOTIDE SEQUENCE [LARGE SCALE GENOMIC DNA]</scope>
    <source>
        <strain evidence="1 2">MCA 2997</strain>
    </source>
</reference>
<gene>
    <name evidence="1" type="ORF">Moror_5440</name>
</gene>
<dbReference type="HOGENOM" id="CLU_960061_0_0_1"/>
<name>V2WNY1_MONRO</name>
<dbReference type="OrthoDB" id="5596707at2759"/>
<organism evidence="1 2">
    <name type="scientific">Moniliophthora roreri (strain MCA 2997)</name>
    <name type="common">Cocoa frosty pod rot fungus</name>
    <name type="synonym">Crinipellis roreri</name>
    <dbReference type="NCBI Taxonomy" id="1381753"/>
    <lineage>
        <taxon>Eukaryota</taxon>
        <taxon>Fungi</taxon>
        <taxon>Dikarya</taxon>
        <taxon>Basidiomycota</taxon>
        <taxon>Agaricomycotina</taxon>
        <taxon>Agaricomycetes</taxon>
        <taxon>Agaricomycetidae</taxon>
        <taxon>Agaricales</taxon>
        <taxon>Marasmiineae</taxon>
        <taxon>Marasmiaceae</taxon>
        <taxon>Moniliophthora</taxon>
    </lineage>
</organism>
<dbReference type="AlphaFoldDB" id="V2WNY1"/>
<protein>
    <submittedName>
        <fullName evidence="1">Uncharacterized protein</fullName>
    </submittedName>
</protein>
<dbReference type="KEGG" id="mrr:Moror_5440"/>